<evidence type="ECO:0000256" key="1">
    <source>
        <dbReference type="SAM" id="MobiDB-lite"/>
    </source>
</evidence>
<name>A0A0A8LB70_9SACH</name>
<dbReference type="EMBL" id="CCBQ010000044">
    <property type="protein sequence ID" value="CDO95353.1"/>
    <property type="molecule type" value="Genomic_DNA"/>
</dbReference>
<keyword evidence="3" id="KW-1185">Reference proteome</keyword>
<feature type="compositionally biased region" description="Basic and acidic residues" evidence="1">
    <location>
        <begin position="126"/>
        <end position="136"/>
    </location>
</feature>
<reference evidence="2 3" key="1">
    <citation type="submission" date="2014-03" db="EMBL/GenBank/DDBJ databases">
        <title>The genome of Kluyveromyces dobzhanskii.</title>
        <authorList>
            <person name="Nystedt B."/>
            <person name="Astrom S."/>
        </authorList>
    </citation>
    <scope>NUCLEOTIDE SEQUENCE [LARGE SCALE GENOMIC DNA]</scope>
    <source>
        <strain evidence="2 3">CBS 2104</strain>
    </source>
</reference>
<organism evidence="2 3">
    <name type="scientific">Kluyveromyces dobzhanskii CBS 2104</name>
    <dbReference type="NCBI Taxonomy" id="1427455"/>
    <lineage>
        <taxon>Eukaryota</taxon>
        <taxon>Fungi</taxon>
        <taxon>Dikarya</taxon>
        <taxon>Ascomycota</taxon>
        <taxon>Saccharomycotina</taxon>
        <taxon>Saccharomycetes</taxon>
        <taxon>Saccharomycetales</taxon>
        <taxon>Saccharomycetaceae</taxon>
        <taxon>Kluyveromyces</taxon>
    </lineage>
</organism>
<dbReference type="Proteomes" id="UP000031516">
    <property type="component" value="Unassembled WGS sequence"/>
</dbReference>
<protein>
    <submittedName>
        <fullName evidence="2">WGS project CCBQ000000000 data, contig 00272</fullName>
    </submittedName>
</protein>
<accession>A0A0A8LB70</accession>
<gene>
    <name evidence="2" type="ORF">KLDO_g3598</name>
</gene>
<feature type="compositionally biased region" description="Low complexity" evidence="1">
    <location>
        <begin position="139"/>
        <end position="153"/>
    </location>
</feature>
<evidence type="ECO:0000313" key="2">
    <source>
        <dbReference type="EMBL" id="CDO95353.1"/>
    </source>
</evidence>
<proteinExistence type="predicted"/>
<feature type="region of interest" description="Disordered" evidence="1">
    <location>
        <begin position="93"/>
        <end position="153"/>
    </location>
</feature>
<evidence type="ECO:0000313" key="3">
    <source>
        <dbReference type="Proteomes" id="UP000031516"/>
    </source>
</evidence>
<comment type="caution">
    <text evidence="2">The sequence shown here is derived from an EMBL/GenBank/DDBJ whole genome shotgun (WGS) entry which is preliminary data.</text>
</comment>
<dbReference type="OrthoDB" id="10588362at2759"/>
<sequence length="153" mass="16394">MTEAEYNTPRETTEVPTQETTENVLLDEPEATPVSEKETQKTDSQPVGEPAEEKPKPAVTTKASHWKPGSLGIKSFTGYALNLRCWKNADKEKDGTTTAAEAAAAAAAPHGDAGDDTTVPETTVDAQEKIDSKPDNDDSQSQSESETSETQLN</sequence>
<feature type="region of interest" description="Disordered" evidence="1">
    <location>
        <begin position="1"/>
        <end position="72"/>
    </location>
</feature>
<dbReference type="AlphaFoldDB" id="A0A0A8LB70"/>
<feature type="compositionally biased region" description="Low complexity" evidence="1">
    <location>
        <begin position="96"/>
        <end position="111"/>
    </location>
</feature>